<dbReference type="EMBL" id="GBRH01262118">
    <property type="protein sequence ID" value="JAD35777.1"/>
    <property type="molecule type" value="Transcribed_RNA"/>
</dbReference>
<protein>
    <submittedName>
        <fullName evidence="2">Uncharacterized protein</fullName>
    </submittedName>
</protein>
<evidence type="ECO:0000256" key="1">
    <source>
        <dbReference type="SAM" id="MobiDB-lite"/>
    </source>
</evidence>
<evidence type="ECO:0000313" key="2">
    <source>
        <dbReference type="EMBL" id="JAD35777.1"/>
    </source>
</evidence>
<organism evidence="2">
    <name type="scientific">Arundo donax</name>
    <name type="common">Giant reed</name>
    <name type="synonym">Donax arundinaceus</name>
    <dbReference type="NCBI Taxonomy" id="35708"/>
    <lineage>
        <taxon>Eukaryota</taxon>
        <taxon>Viridiplantae</taxon>
        <taxon>Streptophyta</taxon>
        <taxon>Embryophyta</taxon>
        <taxon>Tracheophyta</taxon>
        <taxon>Spermatophyta</taxon>
        <taxon>Magnoliopsida</taxon>
        <taxon>Liliopsida</taxon>
        <taxon>Poales</taxon>
        <taxon>Poaceae</taxon>
        <taxon>PACMAD clade</taxon>
        <taxon>Arundinoideae</taxon>
        <taxon>Arundineae</taxon>
        <taxon>Arundo</taxon>
    </lineage>
</organism>
<feature type="region of interest" description="Disordered" evidence="1">
    <location>
        <begin position="1"/>
        <end position="24"/>
    </location>
</feature>
<proteinExistence type="predicted"/>
<reference evidence="2" key="1">
    <citation type="submission" date="2014-09" db="EMBL/GenBank/DDBJ databases">
        <authorList>
            <person name="Magalhaes I.L.F."/>
            <person name="Oliveira U."/>
            <person name="Santos F.R."/>
            <person name="Vidigal T.H.D.A."/>
            <person name="Brescovit A.D."/>
            <person name="Santos A.J."/>
        </authorList>
    </citation>
    <scope>NUCLEOTIDE SEQUENCE</scope>
    <source>
        <tissue evidence="2">Shoot tissue taken approximately 20 cm above the soil surface</tissue>
    </source>
</reference>
<feature type="compositionally biased region" description="Low complexity" evidence="1">
    <location>
        <begin position="8"/>
        <end position="24"/>
    </location>
</feature>
<name>A0A0A8ZLP7_ARUDO</name>
<sequence>MEDWPAFTASQLQTQHSTLTTTAT</sequence>
<dbReference type="AlphaFoldDB" id="A0A0A8ZLP7"/>
<accession>A0A0A8ZLP7</accession>
<reference evidence="2" key="2">
    <citation type="journal article" date="2015" name="Data Brief">
        <title>Shoot transcriptome of the giant reed, Arundo donax.</title>
        <authorList>
            <person name="Barrero R.A."/>
            <person name="Guerrero F.D."/>
            <person name="Moolhuijzen P."/>
            <person name="Goolsby J.A."/>
            <person name="Tidwell J."/>
            <person name="Bellgard S.E."/>
            <person name="Bellgard M.I."/>
        </authorList>
    </citation>
    <scope>NUCLEOTIDE SEQUENCE</scope>
    <source>
        <tissue evidence="2">Shoot tissue taken approximately 20 cm above the soil surface</tissue>
    </source>
</reference>